<dbReference type="Gene3D" id="1.20.120.520">
    <property type="entry name" value="nmb1532 protein domain like"/>
    <property type="match status" value="1"/>
</dbReference>
<sequence>MNAERLAAARDLVEHVLERFHEAHRRDLPRIVALARDVEEGGGPAGFAVPFAALAEALEMHMFKEEMRLFPMMEQGGNSLIVQLIDDMQAEHRLHGDEVGHIEALLRALPAAADPGSALASLRTAWAGFLADLAEHTQIEDGRLFPMFRR</sequence>
<keyword evidence="2" id="KW-0963">Cytoplasm</keyword>
<organism evidence="6">
    <name type="scientific">uncultured microorganism</name>
    <dbReference type="NCBI Taxonomy" id="358574"/>
    <lineage>
        <taxon>unclassified sequences</taxon>
        <taxon>environmental samples</taxon>
    </lineage>
</organism>
<evidence type="ECO:0000313" key="6">
    <source>
        <dbReference type="EMBL" id="AEI30519.1"/>
    </source>
</evidence>
<name>F8UHL2_9ZZZZ</name>
<evidence type="ECO:0000256" key="4">
    <source>
        <dbReference type="ARBA" id="ARBA00023004"/>
    </source>
</evidence>
<dbReference type="EMBL" id="JF805198">
    <property type="protein sequence ID" value="AEI30519.1"/>
    <property type="molecule type" value="Genomic_DNA"/>
</dbReference>
<dbReference type="InterPro" id="IPR019903">
    <property type="entry name" value="RIC_family"/>
</dbReference>
<evidence type="ECO:0000256" key="3">
    <source>
        <dbReference type="ARBA" id="ARBA00022723"/>
    </source>
</evidence>
<keyword evidence="4" id="KW-0408">Iron</keyword>
<evidence type="ECO:0000256" key="2">
    <source>
        <dbReference type="ARBA" id="ARBA00022490"/>
    </source>
</evidence>
<feature type="domain" description="Hemerythrin-like" evidence="5">
    <location>
        <begin position="15"/>
        <end position="147"/>
    </location>
</feature>
<reference evidence="6" key="1">
    <citation type="submission" date="2011-04" db="EMBL/GenBank/DDBJ databases">
        <title>Taxonomic and functional metagenomic profiling of the microbial community in the anoxic sediment of a brackish shallow lake (Laguna de Carrizo Central Spain).</title>
        <authorList>
            <consortium name="CONSOLIDER consortium CSD2007-00005"/>
            <person name="Guazzaroni M.-E."/>
            <person name="Richter M."/>
            <person name="Garcia-Salamanca A."/>
            <person name="Yarza P."/>
            <person name="Ferrer M."/>
        </authorList>
    </citation>
    <scope>NUCLEOTIDE SEQUENCE</scope>
</reference>
<dbReference type="Pfam" id="PF01814">
    <property type="entry name" value="Hemerythrin"/>
    <property type="match status" value="1"/>
</dbReference>
<comment type="subcellular location">
    <subcellularLocation>
        <location evidence="1">Cytoplasm</location>
    </subcellularLocation>
</comment>
<dbReference type="InterPro" id="IPR012312">
    <property type="entry name" value="Hemerythrin-like"/>
</dbReference>
<protein>
    <submittedName>
        <fullName evidence="6">Iron-sulfur cluster repair di-iron protein</fullName>
    </submittedName>
</protein>
<dbReference type="PANTHER" id="PTHR36438:SF1">
    <property type="entry name" value="IRON-SULFUR CLUSTER REPAIR PROTEIN YTFE"/>
    <property type="match status" value="1"/>
</dbReference>
<dbReference type="AlphaFoldDB" id="F8UHL2"/>
<evidence type="ECO:0000259" key="5">
    <source>
        <dbReference type="Pfam" id="PF01814"/>
    </source>
</evidence>
<gene>
    <name evidence="6" type="ORF">LDC_03201</name>
</gene>
<dbReference type="GO" id="GO:0046872">
    <property type="term" value="F:metal ion binding"/>
    <property type="evidence" value="ECO:0007669"/>
    <property type="project" value="UniProtKB-KW"/>
</dbReference>
<keyword evidence="3" id="KW-0479">Metal-binding</keyword>
<dbReference type="PANTHER" id="PTHR36438">
    <property type="entry name" value="IRON-SULFUR CLUSTER REPAIR PROTEIN YTFE"/>
    <property type="match status" value="1"/>
</dbReference>
<accession>F8UHL2</accession>
<evidence type="ECO:0000256" key="1">
    <source>
        <dbReference type="ARBA" id="ARBA00004496"/>
    </source>
</evidence>
<proteinExistence type="predicted"/>